<evidence type="ECO:0008006" key="3">
    <source>
        <dbReference type="Google" id="ProtNLM"/>
    </source>
</evidence>
<accession>A0ABP9BVW6</accession>
<sequence>MWDKSKQQFKPHIYLNGSPFPDSFDESVVYYHGGTTIAIEAGLLSKQEVKSAYLRMKEHVQRARASTIGLTLYPPYPAGTFKNKGMGPYAYQNGGDWTWFGGRMVIQLIRYRLLEEAKEALEPMLDRVLKNNGFYEWYTPDNRPQGSSSFRGEAGVLWSAITALQQEMTK</sequence>
<keyword evidence="2" id="KW-1185">Reference proteome</keyword>
<comment type="caution">
    <text evidence="1">The sequence shown here is derived from an EMBL/GenBank/DDBJ whole genome shotgun (WGS) entry which is preliminary data.</text>
</comment>
<dbReference type="EMBL" id="BAABIQ010000041">
    <property type="protein sequence ID" value="GAA4801244.1"/>
    <property type="molecule type" value="Genomic_DNA"/>
</dbReference>
<evidence type="ECO:0000313" key="2">
    <source>
        <dbReference type="Proteomes" id="UP001501411"/>
    </source>
</evidence>
<evidence type="ECO:0000313" key="1">
    <source>
        <dbReference type="EMBL" id="GAA4801244.1"/>
    </source>
</evidence>
<gene>
    <name evidence="1" type="ORF">GCM10023231_32510</name>
</gene>
<name>A0ABP9BVW6_9SPHI</name>
<dbReference type="InterPro" id="IPR012341">
    <property type="entry name" value="6hp_glycosidase-like_sf"/>
</dbReference>
<dbReference type="Proteomes" id="UP001501411">
    <property type="component" value="Unassembled WGS sequence"/>
</dbReference>
<dbReference type="RefSeq" id="WP_345233210.1">
    <property type="nucleotide sequence ID" value="NZ_BAABIQ010000041.1"/>
</dbReference>
<proteinExistence type="predicted"/>
<dbReference type="InterPro" id="IPR008928">
    <property type="entry name" value="6-hairpin_glycosidase_sf"/>
</dbReference>
<dbReference type="SUPFAM" id="SSF48208">
    <property type="entry name" value="Six-hairpin glycosidases"/>
    <property type="match status" value="1"/>
</dbReference>
<dbReference type="Gene3D" id="1.50.10.10">
    <property type="match status" value="1"/>
</dbReference>
<organism evidence="1 2">
    <name type="scientific">Olivibacter ginsenosidimutans</name>
    <dbReference type="NCBI Taxonomy" id="1176537"/>
    <lineage>
        <taxon>Bacteria</taxon>
        <taxon>Pseudomonadati</taxon>
        <taxon>Bacteroidota</taxon>
        <taxon>Sphingobacteriia</taxon>
        <taxon>Sphingobacteriales</taxon>
        <taxon>Sphingobacteriaceae</taxon>
        <taxon>Olivibacter</taxon>
    </lineage>
</organism>
<protein>
    <recommendedName>
        <fullName evidence="3">Glycosyl hydrolase 36 catalytic domain-containing protein</fullName>
    </recommendedName>
</protein>
<reference evidence="2" key="1">
    <citation type="journal article" date="2019" name="Int. J. Syst. Evol. Microbiol.">
        <title>The Global Catalogue of Microorganisms (GCM) 10K type strain sequencing project: providing services to taxonomists for standard genome sequencing and annotation.</title>
        <authorList>
            <consortium name="The Broad Institute Genomics Platform"/>
            <consortium name="The Broad Institute Genome Sequencing Center for Infectious Disease"/>
            <person name="Wu L."/>
            <person name="Ma J."/>
        </authorList>
    </citation>
    <scope>NUCLEOTIDE SEQUENCE [LARGE SCALE GENOMIC DNA]</scope>
    <source>
        <strain evidence="2">JCM 18200</strain>
    </source>
</reference>